<evidence type="ECO:0000256" key="1">
    <source>
        <dbReference type="SAM" id="MobiDB-lite"/>
    </source>
</evidence>
<sequence length="26" mass="2968">MDAYLNNNNFTEATHSSVTRNNLKNV</sequence>
<dbReference type="AlphaFoldDB" id="A0A0E9Q6T4"/>
<reference evidence="2" key="2">
    <citation type="journal article" date="2015" name="Fish Shellfish Immunol.">
        <title>Early steps in the European eel (Anguilla anguilla)-Vibrio vulnificus interaction in the gills: Role of the RtxA13 toxin.</title>
        <authorList>
            <person name="Callol A."/>
            <person name="Pajuelo D."/>
            <person name="Ebbesson L."/>
            <person name="Teles M."/>
            <person name="MacKenzie S."/>
            <person name="Amaro C."/>
        </authorList>
    </citation>
    <scope>NUCLEOTIDE SEQUENCE</scope>
</reference>
<accession>A0A0E9Q6T4</accession>
<evidence type="ECO:0000313" key="2">
    <source>
        <dbReference type="EMBL" id="JAH12055.1"/>
    </source>
</evidence>
<organism evidence="2">
    <name type="scientific">Anguilla anguilla</name>
    <name type="common">European freshwater eel</name>
    <name type="synonym">Muraena anguilla</name>
    <dbReference type="NCBI Taxonomy" id="7936"/>
    <lineage>
        <taxon>Eukaryota</taxon>
        <taxon>Metazoa</taxon>
        <taxon>Chordata</taxon>
        <taxon>Craniata</taxon>
        <taxon>Vertebrata</taxon>
        <taxon>Euteleostomi</taxon>
        <taxon>Actinopterygii</taxon>
        <taxon>Neopterygii</taxon>
        <taxon>Teleostei</taxon>
        <taxon>Anguilliformes</taxon>
        <taxon>Anguillidae</taxon>
        <taxon>Anguilla</taxon>
    </lineage>
</organism>
<name>A0A0E9Q6T4_ANGAN</name>
<protein>
    <submittedName>
        <fullName evidence="2">Uncharacterized protein</fullName>
    </submittedName>
</protein>
<proteinExistence type="predicted"/>
<reference evidence="2" key="1">
    <citation type="submission" date="2014-11" db="EMBL/GenBank/DDBJ databases">
        <authorList>
            <person name="Amaro Gonzalez C."/>
        </authorList>
    </citation>
    <scope>NUCLEOTIDE SEQUENCE</scope>
</reference>
<feature type="region of interest" description="Disordered" evidence="1">
    <location>
        <begin position="1"/>
        <end position="26"/>
    </location>
</feature>
<dbReference type="EMBL" id="GBXM01096522">
    <property type="protein sequence ID" value="JAH12055.1"/>
    <property type="molecule type" value="Transcribed_RNA"/>
</dbReference>